<reference evidence="2" key="1">
    <citation type="journal article" date="2019" name="Int. J. Syst. Evol. Microbiol.">
        <title>The Global Catalogue of Microorganisms (GCM) 10K type strain sequencing project: providing services to taxonomists for standard genome sequencing and annotation.</title>
        <authorList>
            <consortium name="The Broad Institute Genomics Platform"/>
            <consortium name="The Broad Institute Genome Sequencing Center for Infectious Disease"/>
            <person name="Wu L."/>
            <person name="Ma J."/>
        </authorList>
    </citation>
    <scope>NUCLEOTIDE SEQUENCE [LARGE SCALE GENOMIC DNA]</scope>
    <source>
        <strain evidence="2">JCM 17925</strain>
    </source>
</reference>
<evidence type="ECO:0000313" key="2">
    <source>
        <dbReference type="Proteomes" id="UP001500936"/>
    </source>
</evidence>
<evidence type="ECO:0000313" key="1">
    <source>
        <dbReference type="EMBL" id="GAA4415790.1"/>
    </source>
</evidence>
<comment type="caution">
    <text evidence="1">The sequence shown here is derived from an EMBL/GenBank/DDBJ whole genome shotgun (WGS) entry which is preliminary data.</text>
</comment>
<keyword evidence="2" id="KW-1185">Reference proteome</keyword>
<dbReference type="Proteomes" id="UP001500936">
    <property type="component" value="Unassembled WGS sequence"/>
</dbReference>
<proteinExistence type="predicted"/>
<sequence length="96" mass="11099">MTLDQFTASLADAQPPAGLHPILNALWYDGRGDWDRAHETAQSREGVREYDRLHAYLHRKEGDQWNAGYWYRRAGAPVFDGSLADEWTELVQHYLP</sequence>
<protein>
    <submittedName>
        <fullName evidence="1">Uncharacterized protein</fullName>
    </submittedName>
</protein>
<dbReference type="RefSeq" id="WP_345270462.1">
    <property type="nucleotide sequence ID" value="NZ_BAABHB010000013.1"/>
</dbReference>
<dbReference type="EMBL" id="BAABHB010000013">
    <property type="protein sequence ID" value="GAA4415790.1"/>
    <property type="molecule type" value="Genomic_DNA"/>
</dbReference>
<organism evidence="1 2">
    <name type="scientific">Nibrella viscosa</name>
    <dbReference type="NCBI Taxonomy" id="1084524"/>
    <lineage>
        <taxon>Bacteria</taxon>
        <taxon>Pseudomonadati</taxon>
        <taxon>Bacteroidota</taxon>
        <taxon>Cytophagia</taxon>
        <taxon>Cytophagales</taxon>
        <taxon>Spirosomataceae</taxon>
        <taxon>Nibrella</taxon>
    </lineage>
</organism>
<gene>
    <name evidence="1" type="ORF">GCM10023187_46600</name>
</gene>
<accession>A0ABP8KTS5</accession>
<name>A0ABP8KTS5_9BACT</name>